<protein>
    <recommendedName>
        <fullName evidence="5 11">Ribonuclease H</fullName>
        <shortName evidence="11">RNase H</shortName>
        <ecNumber evidence="5 11">3.1.26.4</ecNumber>
    </recommendedName>
</protein>
<name>A0A9X7W4I7_9BACL</name>
<feature type="binding site" evidence="11">
    <location>
        <position position="76"/>
    </location>
    <ligand>
        <name>Mg(2+)</name>
        <dbReference type="ChEBI" id="CHEBI:18420"/>
        <label>1</label>
    </ligand>
</feature>
<comment type="subunit">
    <text evidence="4 11">Monomer.</text>
</comment>
<dbReference type="PANTHER" id="PTHR10642:SF26">
    <property type="entry name" value="RIBONUCLEASE H1"/>
    <property type="match status" value="1"/>
</dbReference>
<feature type="domain" description="RNase H type-1" evidence="12">
    <location>
        <begin position="7"/>
        <end position="149"/>
    </location>
</feature>
<evidence type="ECO:0000256" key="4">
    <source>
        <dbReference type="ARBA" id="ARBA00011245"/>
    </source>
</evidence>
<dbReference type="NCBIfam" id="NF001236">
    <property type="entry name" value="PRK00203.1"/>
    <property type="match status" value="1"/>
</dbReference>
<evidence type="ECO:0000256" key="3">
    <source>
        <dbReference type="ARBA" id="ARBA00005300"/>
    </source>
</evidence>
<feature type="binding site" evidence="11">
    <location>
        <position position="16"/>
    </location>
    <ligand>
        <name>Mg(2+)</name>
        <dbReference type="ChEBI" id="CHEBI:18420"/>
        <label>2</label>
    </ligand>
</feature>
<dbReference type="GO" id="GO:0003676">
    <property type="term" value="F:nucleic acid binding"/>
    <property type="evidence" value="ECO:0007669"/>
    <property type="project" value="InterPro"/>
</dbReference>
<sequence>MASVDAKRKQVEIYTDGACSGNPGPGGWAAVLIYEGHSKEISGGEKQTTNQRMELTAAYEALRQLKEPCDVTLHSDSAYVINCFKQKWYVGWRKKGWMNSKGDPVQNRDLWELLLAQAERHQVNFEKVKGHAGVLLNERCDELARAAVPR</sequence>
<dbReference type="EMBL" id="CP071182">
    <property type="protein sequence ID" value="QSO49673.1"/>
    <property type="molecule type" value="Genomic_DNA"/>
</dbReference>
<dbReference type="GO" id="GO:0005737">
    <property type="term" value="C:cytoplasm"/>
    <property type="evidence" value="ECO:0007669"/>
    <property type="project" value="UniProtKB-SubCell"/>
</dbReference>
<proteinExistence type="inferred from homology"/>
<dbReference type="GO" id="GO:0043137">
    <property type="term" value="P:DNA replication, removal of RNA primer"/>
    <property type="evidence" value="ECO:0007669"/>
    <property type="project" value="TreeGrafter"/>
</dbReference>
<feature type="binding site" evidence="11">
    <location>
        <position position="54"/>
    </location>
    <ligand>
        <name>Mg(2+)</name>
        <dbReference type="ChEBI" id="CHEBI:18420"/>
        <label>1</label>
    </ligand>
</feature>
<comment type="subcellular location">
    <subcellularLocation>
        <location evidence="11">Cytoplasm</location>
    </subcellularLocation>
</comment>
<keyword evidence="6 11" id="KW-0540">Nuclease</keyword>
<evidence type="ECO:0000256" key="7">
    <source>
        <dbReference type="ARBA" id="ARBA00022723"/>
    </source>
</evidence>
<dbReference type="InterPro" id="IPR022892">
    <property type="entry name" value="RNaseHI"/>
</dbReference>
<dbReference type="EC" id="3.1.26.4" evidence="5 11"/>
<comment type="cofactor">
    <cofactor evidence="11">
        <name>Mg(2+)</name>
        <dbReference type="ChEBI" id="CHEBI:18420"/>
    </cofactor>
    <text evidence="11">Binds 1 Mg(2+) ion per subunit. May bind a second metal ion at a regulatory site, or after substrate binding.</text>
</comment>
<gene>
    <name evidence="11 13" type="primary">rnhA</name>
    <name evidence="13" type="ORF">JZ786_04225</name>
</gene>
<evidence type="ECO:0000256" key="10">
    <source>
        <dbReference type="ARBA" id="ARBA00022842"/>
    </source>
</evidence>
<evidence type="ECO:0000256" key="1">
    <source>
        <dbReference type="ARBA" id="ARBA00000077"/>
    </source>
</evidence>
<comment type="catalytic activity">
    <reaction evidence="1 11">
        <text>Endonucleolytic cleavage to 5'-phosphomonoester.</text>
        <dbReference type="EC" id="3.1.26.4"/>
    </reaction>
</comment>
<organism evidence="13 14">
    <name type="scientific">Alicyclobacillus mengziensis</name>
    <dbReference type="NCBI Taxonomy" id="2931921"/>
    <lineage>
        <taxon>Bacteria</taxon>
        <taxon>Bacillati</taxon>
        <taxon>Bacillota</taxon>
        <taxon>Bacilli</taxon>
        <taxon>Bacillales</taxon>
        <taxon>Alicyclobacillaceae</taxon>
        <taxon>Alicyclobacillus</taxon>
    </lineage>
</organism>
<dbReference type="InterPro" id="IPR036397">
    <property type="entry name" value="RNaseH_sf"/>
</dbReference>
<dbReference type="Gene3D" id="3.30.420.10">
    <property type="entry name" value="Ribonuclease H-like superfamily/Ribonuclease H"/>
    <property type="match status" value="1"/>
</dbReference>
<evidence type="ECO:0000313" key="13">
    <source>
        <dbReference type="EMBL" id="QSO49673.1"/>
    </source>
</evidence>
<dbReference type="PANTHER" id="PTHR10642">
    <property type="entry name" value="RIBONUCLEASE H1"/>
    <property type="match status" value="1"/>
</dbReference>
<dbReference type="Proteomes" id="UP000663505">
    <property type="component" value="Chromosome"/>
</dbReference>
<dbReference type="InterPro" id="IPR002156">
    <property type="entry name" value="RNaseH_domain"/>
</dbReference>
<dbReference type="FunFam" id="3.30.420.10:FF:000089">
    <property type="entry name" value="Ribonuclease H"/>
    <property type="match status" value="1"/>
</dbReference>
<dbReference type="Pfam" id="PF00075">
    <property type="entry name" value="RNase_H"/>
    <property type="match status" value="1"/>
</dbReference>
<comment type="similarity">
    <text evidence="3 11">Belongs to the RNase H family.</text>
</comment>
<accession>A0A9X7W4I7</accession>
<keyword evidence="11" id="KW-0963">Cytoplasm</keyword>
<dbReference type="HAMAP" id="MF_00042">
    <property type="entry name" value="RNase_H"/>
    <property type="match status" value="1"/>
</dbReference>
<evidence type="ECO:0000256" key="5">
    <source>
        <dbReference type="ARBA" id="ARBA00012180"/>
    </source>
</evidence>
<feature type="binding site" evidence="11">
    <location>
        <position position="16"/>
    </location>
    <ligand>
        <name>Mg(2+)</name>
        <dbReference type="ChEBI" id="CHEBI:18420"/>
        <label>1</label>
    </ligand>
</feature>
<feature type="binding site" evidence="11">
    <location>
        <position position="141"/>
    </location>
    <ligand>
        <name>Mg(2+)</name>
        <dbReference type="ChEBI" id="CHEBI:18420"/>
        <label>2</label>
    </ligand>
</feature>
<evidence type="ECO:0000256" key="11">
    <source>
        <dbReference type="HAMAP-Rule" id="MF_00042"/>
    </source>
</evidence>
<dbReference type="CDD" id="cd09278">
    <property type="entry name" value="RNase_HI_prokaryote_like"/>
    <property type="match status" value="1"/>
</dbReference>
<dbReference type="PROSITE" id="PS50879">
    <property type="entry name" value="RNASE_H_1"/>
    <property type="match status" value="1"/>
</dbReference>
<dbReference type="KEGG" id="afx:JZ786_04225"/>
<comment type="function">
    <text evidence="2 11">Endonuclease that specifically degrades the RNA of RNA-DNA hybrids.</text>
</comment>
<dbReference type="InterPro" id="IPR012337">
    <property type="entry name" value="RNaseH-like_sf"/>
</dbReference>
<dbReference type="GO" id="GO:0000287">
    <property type="term" value="F:magnesium ion binding"/>
    <property type="evidence" value="ECO:0007669"/>
    <property type="project" value="UniProtKB-UniRule"/>
</dbReference>
<evidence type="ECO:0000256" key="8">
    <source>
        <dbReference type="ARBA" id="ARBA00022759"/>
    </source>
</evidence>
<dbReference type="SUPFAM" id="SSF53098">
    <property type="entry name" value="Ribonuclease H-like"/>
    <property type="match status" value="1"/>
</dbReference>
<keyword evidence="7 11" id="KW-0479">Metal-binding</keyword>
<dbReference type="InterPro" id="IPR050092">
    <property type="entry name" value="RNase_H"/>
</dbReference>
<evidence type="ECO:0000256" key="9">
    <source>
        <dbReference type="ARBA" id="ARBA00022801"/>
    </source>
</evidence>
<keyword evidence="8 11" id="KW-0255">Endonuclease</keyword>
<reference evidence="13 14" key="1">
    <citation type="submission" date="2021-02" db="EMBL/GenBank/DDBJ databases">
        <title>Alicyclobacillus curvatus sp. nov. and Alicyclobacillus mengziensis sp. nov., two acidophilic bacteria isolated from acid mine drainage.</title>
        <authorList>
            <person name="Huang Y."/>
        </authorList>
    </citation>
    <scope>NUCLEOTIDE SEQUENCE [LARGE SCALE GENOMIC DNA]</scope>
    <source>
        <strain evidence="13 14">S30H14</strain>
    </source>
</reference>
<keyword evidence="14" id="KW-1185">Reference proteome</keyword>
<evidence type="ECO:0000313" key="14">
    <source>
        <dbReference type="Proteomes" id="UP000663505"/>
    </source>
</evidence>
<keyword evidence="10 11" id="KW-0460">Magnesium</keyword>
<evidence type="ECO:0000256" key="2">
    <source>
        <dbReference type="ARBA" id="ARBA00004065"/>
    </source>
</evidence>
<evidence type="ECO:0000256" key="6">
    <source>
        <dbReference type="ARBA" id="ARBA00022722"/>
    </source>
</evidence>
<evidence type="ECO:0000259" key="12">
    <source>
        <dbReference type="PROSITE" id="PS50879"/>
    </source>
</evidence>
<dbReference type="GO" id="GO:0004523">
    <property type="term" value="F:RNA-DNA hybrid ribonuclease activity"/>
    <property type="evidence" value="ECO:0007669"/>
    <property type="project" value="UniProtKB-UniRule"/>
</dbReference>
<keyword evidence="9 11" id="KW-0378">Hydrolase</keyword>
<dbReference type="AlphaFoldDB" id="A0A9X7W4I7"/>